<evidence type="ECO:0008006" key="2">
    <source>
        <dbReference type="Google" id="ProtNLM"/>
    </source>
</evidence>
<dbReference type="EMBL" id="MN739227">
    <property type="protein sequence ID" value="QHS94621.1"/>
    <property type="molecule type" value="Genomic_DNA"/>
</dbReference>
<dbReference type="AlphaFoldDB" id="A0A6C0BS51"/>
<sequence>MMKKVLAAAIVFIVLMYIAISMFGKNNTIGKYAVATDMQEIKPVDIPEGETGNDSKYTYSMWIYIDDWSYHFGDKKVILNRKDPISPQHYPKIYLGERNNDLTISMTCLPTDINPDYTNEECTINNVPIQSWVHIAISVFGRTMDTYMDGKLARTCVFDGVPVTPSTSSSILITPGGGFSGYTAGVQYFPDAKNPYEIYNIYKKGYNGTSGMFESIFGRYTVKVKIVDKTAKQTA</sequence>
<dbReference type="Gene3D" id="2.60.120.200">
    <property type="match status" value="1"/>
</dbReference>
<organism evidence="1">
    <name type="scientific">viral metagenome</name>
    <dbReference type="NCBI Taxonomy" id="1070528"/>
    <lineage>
        <taxon>unclassified sequences</taxon>
        <taxon>metagenomes</taxon>
        <taxon>organismal metagenomes</taxon>
    </lineage>
</organism>
<dbReference type="InterPro" id="IPR013320">
    <property type="entry name" value="ConA-like_dom_sf"/>
</dbReference>
<reference evidence="1" key="1">
    <citation type="journal article" date="2020" name="Nature">
        <title>Giant virus diversity and host interactions through global metagenomics.</title>
        <authorList>
            <person name="Schulz F."/>
            <person name="Roux S."/>
            <person name="Paez-Espino D."/>
            <person name="Jungbluth S."/>
            <person name="Walsh D.A."/>
            <person name="Denef V.J."/>
            <person name="McMahon K.D."/>
            <person name="Konstantinidis K.T."/>
            <person name="Eloe-Fadrosh E.A."/>
            <person name="Kyrpides N.C."/>
            <person name="Woyke T."/>
        </authorList>
    </citation>
    <scope>NUCLEOTIDE SEQUENCE</scope>
    <source>
        <strain evidence="1">GVMAG-M-3300018416-45</strain>
    </source>
</reference>
<dbReference type="Pfam" id="PF13385">
    <property type="entry name" value="Laminin_G_3"/>
    <property type="match status" value="1"/>
</dbReference>
<dbReference type="SUPFAM" id="SSF49899">
    <property type="entry name" value="Concanavalin A-like lectins/glucanases"/>
    <property type="match status" value="1"/>
</dbReference>
<name>A0A6C0BS51_9ZZZZ</name>
<proteinExistence type="predicted"/>
<evidence type="ECO:0000313" key="1">
    <source>
        <dbReference type="EMBL" id="QHS94621.1"/>
    </source>
</evidence>
<protein>
    <recommendedName>
        <fullName evidence="2">Lectin/glucanase superfamily protein</fullName>
    </recommendedName>
</protein>
<accession>A0A6C0BS51</accession>